<dbReference type="AlphaFoldDB" id="A0A427XUX7"/>
<reference evidence="1 2" key="1">
    <citation type="submission" date="2018-11" db="EMBL/GenBank/DDBJ databases">
        <title>Genome sequence of Apiotrichum porosum DSM 27194.</title>
        <authorList>
            <person name="Aliyu H."/>
            <person name="Gorte O."/>
            <person name="Ochsenreither K."/>
        </authorList>
    </citation>
    <scope>NUCLEOTIDE SEQUENCE [LARGE SCALE GENOMIC DNA]</scope>
    <source>
        <strain evidence="1 2">DSM 27194</strain>
    </source>
</reference>
<sequence>MFSLQLQVLMSVREFEQISFRAQEAAMEDRPTIINVDGTAAQKALFYQHKEYLEADEQTLDALILSIHTGAQHDPQFDQWTTKLSVGKISNETLTAHVRSMEASIAHLVSSVTDMQNLLLRLYHERDELVKYVTGNDASSLQQILHDSHQNITQLRNEITLHIAYQEELLVLRTGHVTALIEYLADSDAIATRMTTKVEHLRTLSSACTTRK</sequence>
<protein>
    <submittedName>
        <fullName evidence="1">Uncharacterized protein</fullName>
    </submittedName>
</protein>
<dbReference type="GeneID" id="39592168"/>
<keyword evidence="2" id="KW-1185">Reference proteome</keyword>
<evidence type="ECO:0000313" key="2">
    <source>
        <dbReference type="Proteomes" id="UP000279236"/>
    </source>
</evidence>
<dbReference type="Proteomes" id="UP000279236">
    <property type="component" value="Unassembled WGS sequence"/>
</dbReference>
<organism evidence="1 2">
    <name type="scientific">Apiotrichum porosum</name>
    <dbReference type="NCBI Taxonomy" id="105984"/>
    <lineage>
        <taxon>Eukaryota</taxon>
        <taxon>Fungi</taxon>
        <taxon>Dikarya</taxon>
        <taxon>Basidiomycota</taxon>
        <taxon>Agaricomycotina</taxon>
        <taxon>Tremellomycetes</taxon>
        <taxon>Trichosporonales</taxon>
        <taxon>Trichosporonaceae</taxon>
        <taxon>Apiotrichum</taxon>
    </lineage>
</organism>
<comment type="caution">
    <text evidence="1">The sequence shown here is derived from an EMBL/GenBank/DDBJ whole genome shotgun (WGS) entry which is preliminary data.</text>
</comment>
<evidence type="ECO:0000313" key="1">
    <source>
        <dbReference type="EMBL" id="RSH82633.1"/>
    </source>
</evidence>
<gene>
    <name evidence="1" type="ORF">EHS24_007625</name>
</gene>
<accession>A0A427XUX7</accession>
<name>A0A427XUX7_9TREE</name>
<dbReference type="EMBL" id="RSCE01000005">
    <property type="protein sequence ID" value="RSH82633.1"/>
    <property type="molecule type" value="Genomic_DNA"/>
</dbReference>
<proteinExistence type="predicted"/>
<dbReference type="RefSeq" id="XP_028476865.1">
    <property type="nucleotide sequence ID" value="XM_028622972.1"/>
</dbReference>